<dbReference type="EC" id="6.1.1.4" evidence="2"/>
<dbReference type="InterPro" id="IPR014729">
    <property type="entry name" value="Rossmann-like_a/b/a_fold"/>
</dbReference>
<keyword evidence="5" id="KW-0067">ATP-binding</keyword>
<dbReference type="GO" id="GO:0004823">
    <property type="term" value="F:leucine-tRNA ligase activity"/>
    <property type="evidence" value="ECO:0007669"/>
    <property type="project" value="UniProtKB-EC"/>
</dbReference>
<dbReference type="InterPro" id="IPR009080">
    <property type="entry name" value="tRNAsynth_Ia_anticodon-bd"/>
</dbReference>
<dbReference type="InterPro" id="IPR002300">
    <property type="entry name" value="aa-tRNA-synth_Ia"/>
</dbReference>
<reference evidence="14" key="2">
    <citation type="submission" date="2023-06" db="EMBL/GenBank/DDBJ databases">
        <authorList>
            <consortium name="Lawrence Berkeley National Laboratory"/>
            <person name="Haridas S."/>
            <person name="Hensen N."/>
            <person name="Bonometti L."/>
            <person name="Westerberg I."/>
            <person name="Brannstrom I.O."/>
            <person name="Guillou S."/>
            <person name="Cros-Aarteil S."/>
            <person name="Calhoun S."/>
            <person name="Kuo A."/>
            <person name="Mondo S."/>
            <person name="Pangilinan J."/>
            <person name="Riley R."/>
            <person name="Labutti K."/>
            <person name="Andreopoulos B."/>
            <person name="Lipzen A."/>
            <person name="Chen C."/>
            <person name="Yanf M."/>
            <person name="Daum C."/>
            <person name="Ng V."/>
            <person name="Clum A."/>
            <person name="Steindorff A."/>
            <person name="Ohm R."/>
            <person name="Martin F."/>
            <person name="Silar P."/>
            <person name="Natvig D."/>
            <person name="Lalanne C."/>
            <person name="Gautier V."/>
            <person name="Ament-Velasquez S.L."/>
            <person name="Kruys A."/>
            <person name="Hutchinson M.I."/>
            <person name="Powell A.J."/>
            <person name="Barry K."/>
            <person name="Miller A.N."/>
            <person name="Grigoriev I.V."/>
            <person name="Debuchy R."/>
            <person name="Gladieux P."/>
            <person name="Thoren M.H."/>
            <person name="Johannesson H."/>
        </authorList>
    </citation>
    <scope>NUCLEOTIDE SEQUENCE</scope>
    <source>
        <strain evidence="14">SMH4131-1</strain>
    </source>
</reference>
<dbReference type="Gene3D" id="3.90.740.10">
    <property type="entry name" value="Valyl/Leucyl/Isoleucyl-tRNA synthetase, editing domain"/>
    <property type="match status" value="1"/>
</dbReference>
<organism evidence="14 15">
    <name type="scientific">Cercophora scortea</name>
    <dbReference type="NCBI Taxonomy" id="314031"/>
    <lineage>
        <taxon>Eukaryota</taxon>
        <taxon>Fungi</taxon>
        <taxon>Dikarya</taxon>
        <taxon>Ascomycota</taxon>
        <taxon>Pezizomycotina</taxon>
        <taxon>Sordariomycetes</taxon>
        <taxon>Sordariomycetidae</taxon>
        <taxon>Sordariales</taxon>
        <taxon>Lasiosphaeriaceae</taxon>
        <taxon>Cercophora</taxon>
    </lineage>
</organism>
<dbReference type="SUPFAM" id="SSF50677">
    <property type="entry name" value="ValRS/IleRS/LeuRS editing domain"/>
    <property type="match status" value="1"/>
</dbReference>
<evidence type="ECO:0000256" key="3">
    <source>
        <dbReference type="ARBA" id="ARBA00022598"/>
    </source>
</evidence>
<comment type="caution">
    <text evidence="14">The sequence shown here is derived from an EMBL/GenBank/DDBJ whole genome shotgun (WGS) entry which is preliminary data.</text>
</comment>
<evidence type="ECO:0000256" key="8">
    <source>
        <dbReference type="ARBA" id="ARBA00030520"/>
    </source>
</evidence>
<dbReference type="Gene3D" id="1.10.730.10">
    <property type="entry name" value="Isoleucyl-tRNA Synthetase, Domain 1"/>
    <property type="match status" value="1"/>
</dbReference>
<evidence type="ECO:0000256" key="5">
    <source>
        <dbReference type="ARBA" id="ARBA00022840"/>
    </source>
</evidence>
<sequence length="1120" mass="125940">MPPQAGPHDVALHPPADPSKATLQIHNTDKRDSLVEFEKKYQKEWADANLFATDVPADSDLDAPKFFGTAAYPYMNGTLHTGHAFTTSKIEFSTGYARMQGRRALFPQGFHCSGMPIKSAADKVAREVEMFGPRFEGHGEKDDVVEEVVKDAHAKTDLGKFSGSKSKAVAKSGAVKYQFQIMAALGIPIEEVAAFADPAHWLSYFPQLCREDLTAFGCRVDWRRSMVTTDANPFYDSFVRWQMVRLKELGKIKFGKRYTVYSPKDGQACLDHDRSAGEGVGAQEYTCIKLETLEWADRAKEVIGDKLPAGAKVFFIPATLRPETMYGQLCCFVGTKVRYGIFELGSGKNEYVAATPRAARNMSYQNLSPAWGVTNQIVELLGSDLIGTLVNAPLSTEVNGIRILPMESLKDSMGTAVVACVPSDSPDDYATILELQKKPEYFGIQKEWVDKEILPIISTPKGDLIAKTLYEELGINSPKDAKQLAEAKEIAYKLGFYQGTMIYGPFAGKSVADARDLVGKQLIDEDLAFRYAEPDGLVISRSGDECIVAHLDQWYFNYGTAENGGDGEWCASVLEYLRTEFNCYFPEAKHAFEQALGWLSHWACSRSFGLGTKVPWDSSQLVESLSDSTVYMAYYTVCHILHGDIFGKTPGLSSKPITPEQMTDEVWDYIFFRTDTIETDIAKEDLAAMRKEFAYWYPMDMRVSGKDLITNHLTFNLYHHIALFPKKFWPRSFRVNGHLMLNGQKMSKSTGNFLTLRQAIEKFGADATRLALAEAGDGIEDANLEETVANSAILRLFELRKWCKDALEDATLRKGEFTFFDKLFENDLKVLVAETQQQYEKTMYKLALKSGFYDLQSARDSYREQCRTAGIGMHADLVRRFVELQALLITPIAPHWAEYLWREILLHDTSIQNALYPTVSPPDPILVAIREYIKDTTGNILQTESRQMRKMKKGKQSAFDPTKSKKIIIYITESFPEWQQLYREALQKHFEAEGNSDLKNVAAQIEKKDLKKAMPFLQGLKKRLDMGESPSRVFEKQLPFNEVDVLREMVPGLQSMVKKLEVLEVVRLRDDGKGEVVFATGKQEIADRKGEVVEWPVSDVVPGNPAFVFVNVEVESAEAA</sequence>
<proteinExistence type="inferred from homology"/>
<dbReference type="SUPFAM" id="SSF47323">
    <property type="entry name" value="Anticodon-binding domain of a subclass of class I aminoacyl-tRNA synthetases"/>
    <property type="match status" value="1"/>
</dbReference>
<dbReference type="InterPro" id="IPR013155">
    <property type="entry name" value="M/V/L/I-tRNA-synth_anticd-bd"/>
</dbReference>
<feature type="region of interest" description="Disordered" evidence="10">
    <location>
        <begin position="1"/>
        <end position="22"/>
    </location>
</feature>
<feature type="domain" description="Aminoacyl-tRNA synthetase class Ia" evidence="11">
    <location>
        <begin position="200"/>
        <end position="784"/>
    </location>
</feature>
<keyword evidence="3" id="KW-0436">Ligase</keyword>
<dbReference type="GO" id="GO:0002161">
    <property type="term" value="F:aminoacyl-tRNA deacylase activity"/>
    <property type="evidence" value="ECO:0007669"/>
    <property type="project" value="InterPro"/>
</dbReference>
<dbReference type="Gene3D" id="3.40.50.620">
    <property type="entry name" value="HUPs"/>
    <property type="match status" value="1"/>
</dbReference>
<evidence type="ECO:0000256" key="4">
    <source>
        <dbReference type="ARBA" id="ARBA00022741"/>
    </source>
</evidence>
<name>A0AAE0J2I3_9PEZI</name>
<evidence type="ECO:0000256" key="6">
    <source>
        <dbReference type="ARBA" id="ARBA00022917"/>
    </source>
</evidence>
<dbReference type="InterPro" id="IPR009008">
    <property type="entry name" value="Val/Leu/Ile-tRNA-synth_edit"/>
</dbReference>
<dbReference type="InterPro" id="IPR055416">
    <property type="entry name" value="RBD_LARS1"/>
</dbReference>
<keyword evidence="7" id="KW-0030">Aminoacyl-tRNA synthetase</keyword>
<dbReference type="GO" id="GO:0006429">
    <property type="term" value="P:leucyl-tRNA aminoacylation"/>
    <property type="evidence" value="ECO:0007669"/>
    <property type="project" value="InterPro"/>
</dbReference>
<feature type="domain" description="Methionyl/Valyl/Leucyl/Isoleucyl-tRNA synthetase anticodon-binding" evidence="12">
    <location>
        <begin position="821"/>
        <end position="948"/>
    </location>
</feature>
<evidence type="ECO:0000259" key="12">
    <source>
        <dbReference type="Pfam" id="PF08264"/>
    </source>
</evidence>
<dbReference type="AlphaFoldDB" id="A0AAE0J2I3"/>
<keyword evidence="15" id="KW-1185">Reference proteome</keyword>
<evidence type="ECO:0000313" key="15">
    <source>
        <dbReference type="Proteomes" id="UP001286456"/>
    </source>
</evidence>
<evidence type="ECO:0000256" key="7">
    <source>
        <dbReference type="ARBA" id="ARBA00023146"/>
    </source>
</evidence>
<gene>
    <name evidence="14" type="ORF">B0T19DRAFT_364273</name>
</gene>
<keyword evidence="6" id="KW-0648">Protein biosynthesis</keyword>
<dbReference type="Pfam" id="PF08264">
    <property type="entry name" value="Anticodon_1"/>
    <property type="match status" value="1"/>
</dbReference>
<evidence type="ECO:0000259" key="13">
    <source>
        <dbReference type="Pfam" id="PF24810"/>
    </source>
</evidence>
<evidence type="ECO:0000259" key="11">
    <source>
        <dbReference type="Pfam" id="PF00133"/>
    </source>
</evidence>
<dbReference type="SUPFAM" id="SSF52374">
    <property type="entry name" value="Nucleotidylyl transferase"/>
    <property type="match status" value="1"/>
</dbReference>
<dbReference type="Pfam" id="PF00133">
    <property type="entry name" value="tRNA-synt_1"/>
    <property type="match status" value="2"/>
</dbReference>
<protein>
    <recommendedName>
        <fullName evidence="2">leucine--tRNA ligase</fullName>
        <ecNumber evidence="2">6.1.1.4</ecNumber>
    </recommendedName>
    <alternativeName>
        <fullName evidence="8">Leucyl-tRNA synthetase</fullName>
    </alternativeName>
</protein>
<keyword evidence="4" id="KW-0547">Nucleotide-binding</keyword>
<dbReference type="InterPro" id="IPR004493">
    <property type="entry name" value="Leu-tRNA-synth_Ia_arc/euk"/>
</dbReference>
<comment type="similarity">
    <text evidence="1">Belongs to the class-I aminoacyl-tRNA synthetase family.</text>
</comment>
<feature type="domain" description="Aminoacyl-tRNA synthetase class Ia" evidence="11">
    <location>
        <begin position="41"/>
        <end position="124"/>
    </location>
</feature>
<feature type="domain" description="Leucine--tRNA ligase RagD-binding" evidence="13">
    <location>
        <begin position="972"/>
        <end position="1025"/>
    </location>
</feature>
<comment type="catalytic activity">
    <reaction evidence="9">
        <text>tRNA(Leu) + L-leucine + ATP = L-leucyl-tRNA(Leu) + AMP + diphosphate</text>
        <dbReference type="Rhea" id="RHEA:11688"/>
        <dbReference type="Rhea" id="RHEA-COMP:9613"/>
        <dbReference type="Rhea" id="RHEA-COMP:9622"/>
        <dbReference type="ChEBI" id="CHEBI:30616"/>
        <dbReference type="ChEBI" id="CHEBI:33019"/>
        <dbReference type="ChEBI" id="CHEBI:57427"/>
        <dbReference type="ChEBI" id="CHEBI:78442"/>
        <dbReference type="ChEBI" id="CHEBI:78494"/>
        <dbReference type="ChEBI" id="CHEBI:456215"/>
        <dbReference type="EC" id="6.1.1.4"/>
    </reaction>
</comment>
<accession>A0AAE0J2I3</accession>
<dbReference type="Pfam" id="PF24810">
    <property type="entry name" value="RBD_LARS1"/>
    <property type="match status" value="1"/>
</dbReference>
<dbReference type="FunFam" id="3.90.740.10:FF:000001">
    <property type="entry name" value="Leucine--tRNA ligase, cytoplasmic"/>
    <property type="match status" value="1"/>
</dbReference>
<dbReference type="CDD" id="cd07959">
    <property type="entry name" value="Anticodon_Ia_Leu_AEc"/>
    <property type="match status" value="1"/>
</dbReference>
<dbReference type="EMBL" id="JAUEPO010000001">
    <property type="protein sequence ID" value="KAK3335693.1"/>
    <property type="molecule type" value="Genomic_DNA"/>
</dbReference>
<reference evidence="14" key="1">
    <citation type="journal article" date="2023" name="Mol. Phylogenet. Evol.">
        <title>Genome-scale phylogeny and comparative genomics of the fungal order Sordariales.</title>
        <authorList>
            <person name="Hensen N."/>
            <person name="Bonometti L."/>
            <person name="Westerberg I."/>
            <person name="Brannstrom I.O."/>
            <person name="Guillou S."/>
            <person name="Cros-Aarteil S."/>
            <person name="Calhoun S."/>
            <person name="Haridas S."/>
            <person name="Kuo A."/>
            <person name="Mondo S."/>
            <person name="Pangilinan J."/>
            <person name="Riley R."/>
            <person name="LaButti K."/>
            <person name="Andreopoulos B."/>
            <person name="Lipzen A."/>
            <person name="Chen C."/>
            <person name="Yan M."/>
            <person name="Daum C."/>
            <person name="Ng V."/>
            <person name="Clum A."/>
            <person name="Steindorff A."/>
            <person name="Ohm R.A."/>
            <person name="Martin F."/>
            <person name="Silar P."/>
            <person name="Natvig D.O."/>
            <person name="Lalanne C."/>
            <person name="Gautier V."/>
            <person name="Ament-Velasquez S.L."/>
            <person name="Kruys A."/>
            <person name="Hutchinson M.I."/>
            <person name="Powell A.J."/>
            <person name="Barry K."/>
            <person name="Miller A.N."/>
            <person name="Grigoriev I.V."/>
            <person name="Debuchy R."/>
            <person name="Gladieux P."/>
            <person name="Hiltunen Thoren M."/>
            <person name="Johannesson H."/>
        </authorList>
    </citation>
    <scope>NUCLEOTIDE SEQUENCE</scope>
    <source>
        <strain evidence="14">SMH4131-1</strain>
    </source>
</reference>
<dbReference type="PANTHER" id="PTHR45794">
    <property type="entry name" value="LEUCYL-TRNA SYNTHETASE"/>
    <property type="match status" value="1"/>
</dbReference>
<evidence type="ECO:0000256" key="2">
    <source>
        <dbReference type="ARBA" id="ARBA00013164"/>
    </source>
</evidence>
<evidence type="ECO:0000256" key="1">
    <source>
        <dbReference type="ARBA" id="ARBA00005594"/>
    </source>
</evidence>
<dbReference type="NCBIfam" id="TIGR00395">
    <property type="entry name" value="leuS_arch"/>
    <property type="match status" value="1"/>
</dbReference>
<evidence type="ECO:0000256" key="10">
    <source>
        <dbReference type="SAM" id="MobiDB-lite"/>
    </source>
</evidence>
<dbReference type="PANTHER" id="PTHR45794:SF1">
    <property type="entry name" value="LEUCINE--TRNA LIGASE, CYTOPLASMIC"/>
    <property type="match status" value="1"/>
</dbReference>
<evidence type="ECO:0000256" key="9">
    <source>
        <dbReference type="ARBA" id="ARBA00047469"/>
    </source>
</evidence>
<dbReference type="GO" id="GO:0005524">
    <property type="term" value="F:ATP binding"/>
    <property type="evidence" value="ECO:0007669"/>
    <property type="project" value="UniProtKB-KW"/>
</dbReference>
<evidence type="ECO:0000313" key="14">
    <source>
        <dbReference type="EMBL" id="KAK3335693.1"/>
    </source>
</evidence>
<dbReference type="Proteomes" id="UP001286456">
    <property type="component" value="Unassembled WGS sequence"/>
</dbReference>